<comment type="caution">
    <text evidence="1">The sequence shown here is derived from an EMBL/GenBank/DDBJ whole genome shotgun (WGS) entry which is preliminary data.</text>
</comment>
<dbReference type="EMBL" id="CM041537">
    <property type="protein sequence ID" value="KAI3369270.1"/>
    <property type="molecule type" value="Genomic_DNA"/>
</dbReference>
<evidence type="ECO:0000313" key="2">
    <source>
        <dbReference type="Proteomes" id="UP000831701"/>
    </source>
</evidence>
<name>A0ACB8WNE5_9TELE</name>
<accession>A0ACB8WNE5</accession>
<reference evidence="1" key="1">
    <citation type="submission" date="2022-04" db="EMBL/GenBank/DDBJ databases">
        <title>Jade perch genome.</title>
        <authorList>
            <person name="Chao B."/>
        </authorList>
    </citation>
    <scope>NUCLEOTIDE SEQUENCE</scope>
    <source>
        <strain evidence="1">CB-2022</strain>
    </source>
</reference>
<keyword evidence="2" id="KW-1185">Reference proteome</keyword>
<proteinExistence type="predicted"/>
<dbReference type="Proteomes" id="UP000831701">
    <property type="component" value="Chromosome 7"/>
</dbReference>
<sequence length="105" mass="11638">MSHREEALGEDPGHAGETMSLGLAWERLGSPPGRAGGSVWGEGSLGISAQTAVSMRPGRWISGWKDGWMDGWMDVISSHNEVRANDKDDKMDKKLQRPQYETKRK</sequence>
<evidence type="ECO:0000313" key="1">
    <source>
        <dbReference type="EMBL" id="KAI3369270.1"/>
    </source>
</evidence>
<protein>
    <submittedName>
        <fullName evidence="1">Uncharacterized protein</fullName>
    </submittedName>
</protein>
<organism evidence="1 2">
    <name type="scientific">Scortum barcoo</name>
    <name type="common">barcoo grunter</name>
    <dbReference type="NCBI Taxonomy" id="214431"/>
    <lineage>
        <taxon>Eukaryota</taxon>
        <taxon>Metazoa</taxon>
        <taxon>Chordata</taxon>
        <taxon>Craniata</taxon>
        <taxon>Vertebrata</taxon>
        <taxon>Euteleostomi</taxon>
        <taxon>Actinopterygii</taxon>
        <taxon>Neopterygii</taxon>
        <taxon>Teleostei</taxon>
        <taxon>Neoteleostei</taxon>
        <taxon>Acanthomorphata</taxon>
        <taxon>Eupercaria</taxon>
        <taxon>Centrarchiformes</taxon>
        <taxon>Terapontoidei</taxon>
        <taxon>Terapontidae</taxon>
        <taxon>Scortum</taxon>
    </lineage>
</organism>
<gene>
    <name evidence="1" type="ORF">L3Q82_007522</name>
</gene>